<protein>
    <submittedName>
        <fullName evidence="7">Uncharacterized protein</fullName>
    </submittedName>
</protein>
<feature type="transmembrane region" description="Helical" evidence="6">
    <location>
        <begin position="20"/>
        <end position="39"/>
    </location>
</feature>
<evidence type="ECO:0000256" key="2">
    <source>
        <dbReference type="ARBA" id="ARBA00022692"/>
    </source>
</evidence>
<keyword evidence="8" id="KW-1185">Reference proteome</keyword>
<feature type="transmembrane region" description="Helical" evidence="6">
    <location>
        <begin position="88"/>
        <end position="105"/>
    </location>
</feature>
<evidence type="ECO:0000256" key="3">
    <source>
        <dbReference type="ARBA" id="ARBA00022989"/>
    </source>
</evidence>
<dbReference type="Proteomes" id="UP000697127">
    <property type="component" value="Unassembled WGS sequence"/>
</dbReference>
<keyword evidence="4 6" id="KW-0472">Membrane</keyword>
<evidence type="ECO:0000256" key="1">
    <source>
        <dbReference type="ARBA" id="ARBA00004141"/>
    </source>
</evidence>
<dbReference type="PANTHER" id="PTHR13377">
    <property type="entry name" value="PLACENTAL PROTEIN 6"/>
    <property type="match status" value="1"/>
</dbReference>
<sequence length="385" mass="43145">MAIDLESVSRKVSSLTSFPIITFIYLTITILLSAITSYVRTQSYKALIATNPELTFEDIIIPSLQLVPSHFIFHPWTLWTSAFVETSPFQFVSGLIIIYVGLTFLEAQWNPKSVNEDTTNTVNLSQVFNSQQPLSETLKFTTIIIIVSNFVSLILFTLINLIKGTTERLNLPFHYGLYILVIPFATVAKQLTPETNIRVLSLFKFRLKRLPFILLTLTLILSIIKGSSSPFLPSFISFFTAWVYLRYFQYSPAINAFEILPPPVTSSTSSSSTTTSATQSSSSVTRGDPSDTFQFVEFFPDLTKPYVKPIFDGFYQLSVLLGLVRAWNDEEVDIGNLRSNLRVTGTSGIKTTNKSTTSTAVSADIDERRRQIALKVLEESVDSKV</sequence>
<comment type="caution">
    <text evidence="7">The sequence shown here is derived from an EMBL/GenBank/DDBJ whole genome shotgun (WGS) entry which is preliminary data.</text>
</comment>
<proteinExistence type="predicted"/>
<name>A0A9P7BG95_9ASCO</name>
<dbReference type="Pfam" id="PF08551">
    <property type="entry name" value="DUF1751"/>
    <property type="match status" value="1"/>
</dbReference>
<comment type="subcellular location">
    <subcellularLocation>
        <location evidence="1">Membrane</location>
        <topology evidence="1">Multi-pass membrane protein</topology>
    </subcellularLocation>
</comment>
<dbReference type="AlphaFoldDB" id="A0A9P7BG95"/>
<feature type="transmembrane region" description="Helical" evidence="6">
    <location>
        <begin position="140"/>
        <end position="159"/>
    </location>
</feature>
<feature type="compositionally biased region" description="Low complexity" evidence="5">
    <location>
        <begin position="266"/>
        <end position="285"/>
    </location>
</feature>
<dbReference type="SMART" id="SM01160">
    <property type="entry name" value="DUF1751"/>
    <property type="match status" value="1"/>
</dbReference>
<reference evidence="7" key="1">
    <citation type="submission" date="2020-11" db="EMBL/GenBank/DDBJ databases">
        <title>Kefir isolates.</title>
        <authorList>
            <person name="Marcisauskas S."/>
            <person name="Kim Y."/>
            <person name="Blasche S."/>
        </authorList>
    </citation>
    <scope>NUCLEOTIDE SEQUENCE</scope>
    <source>
        <strain evidence="7">Olga-1</strain>
    </source>
</reference>
<dbReference type="GO" id="GO:0005794">
    <property type="term" value="C:Golgi apparatus"/>
    <property type="evidence" value="ECO:0007669"/>
    <property type="project" value="TreeGrafter"/>
</dbReference>
<dbReference type="InterPro" id="IPR013861">
    <property type="entry name" value="TMEM115/Pdh1/Rbl19"/>
</dbReference>
<feature type="transmembrane region" description="Helical" evidence="6">
    <location>
        <begin position="209"/>
        <end position="225"/>
    </location>
</feature>
<dbReference type="GO" id="GO:0006890">
    <property type="term" value="P:retrograde vesicle-mediated transport, Golgi to endoplasmic reticulum"/>
    <property type="evidence" value="ECO:0007669"/>
    <property type="project" value="InterPro"/>
</dbReference>
<gene>
    <name evidence="7" type="ORF">C6P40_000340</name>
</gene>
<keyword evidence="2 6" id="KW-0812">Transmembrane</keyword>
<dbReference type="EMBL" id="PUHW01000112">
    <property type="protein sequence ID" value="KAG0688940.1"/>
    <property type="molecule type" value="Genomic_DNA"/>
</dbReference>
<evidence type="ECO:0000256" key="6">
    <source>
        <dbReference type="SAM" id="Phobius"/>
    </source>
</evidence>
<dbReference type="GO" id="GO:0016020">
    <property type="term" value="C:membrane"/>
    <property type="evidence" value="ECO:0007669"/>
    <property type="project" value="UniProtKB-SubCell"/>
</dbReference>
<evidence type="ECO:0000313" key="8">
    <source>
        <dbReference type="Proteomes" id="UP000697127"/>
    </source>
</evidence>
<organism evidence="7 8">
    <name type="scientific">Pichia californica</name>
    <dbReference type="NCBI Taxonomy" id="460514"/>
    <lineage>
        <taxon>Eukaryota</taxon>
        <taxon>Fungi</taxon>
        <taxon>Dikarya</taxon>
        <taxon>Ascomycota</taxon>
        <taxon>Saccharomycotina</taxon>
        <taxon>Pichiomycetes</taxon>
        <taxon>Pichiales</taxon>
        <taxon>Pichiaceae</taxon>
        <taxon>Pichia</taxon>
    </lineage>
</organism>
<evidence type="ECO:0000313" key="7">
    <source>
        <dbReference type="EMBL" id="KAG0688940.1"/>
    </source>
</evidence>
<feature type="transmembrane region" description="Helical" evidence="6">
    <location>
        <begin position="171"/>
        <end position="188"/>
    </location>
</feature>
<accession>A0A9P7BG95</accession>
<dbReference type="PANTHER" id="PTHR13377:SF3">
    <property type="entry name" value="TRANSMEMBRANE PROTEIN 115"/>
    <property type="match status" value="1"/>
</dbReference>
<evidence type="ECO:0000256" key="5">
    <source>
        <dbReference type="SAM" id="MobiDB-lite"/>
    </source>
</evidence>
<evidence type="ECO:0000256" key="4">
    <source>
        <dbReference type="ARBA" id="ARBA00023136"/>
    </source>
</evidence>
<feature type="region of interest" description="Disordered" evidence="5">
    <location>
        <begin position="266"/>
        <end position="287"/>
    </location>
</feature>
<keyword evidence="3 6" id="KW-1133">Transmembrane helix</keyword>
<dbReference type="OrthoDB" id="73612at2759"/>